<reference evidence="1 2" key="1">
    <citation type="submission" date="2015-10" db="EMBL/GenBank/DDBJ databases">
        <authorList>
            <person name="Gilbert D.G."/>
        </authorList>
    </citation>
    <scope>NUCLEOTIDE SEQUENCE [LARGE SCALE GENOMIC DNA]</scope>
    <source>
        <strain evidence="1">COMA1</strain>
    </source>
</reference>
<evidence type="ECO:0000313" key="1">
    <source>
        <dbReference type="EMBL" id="CUS35159.1"/>
    </source>
</evidence>
<dbReference type="OrthoDB" id="449182at2"/>
<dbReference type="Pfam" id="PF13489">
    <property type="entry name" value="Methyltransf_23"/>
    <property type="match status" value="1"/>
</dbReference>
<proteinExistence type="predicted"/>
<dbReference type="STRING" id="1742972.COMA1_20150"/>
<accession>A0A0S4LBU5</accession>
<organism evidence="1 2">
    <name type="scientific">Candidatus Nitrospira nitrosa</name>
    <dbReference type="NCBI Taxonomy" id="1742972"/>
    <lineage>
        <taxon>Bacteria</taxon>
        <taxon>Pseudomonadati</taxon>
        <taxon>Nitrospirota</taxon>
        <taxon>Nitrospiria</taxon>
        <taxon>Nitrospirales</taxon>
        <taxon>Nitrospiraceae</taxon>
        <taxon>Nitrospira</taxon>
    </lineage>
</organism>
<dbReference type="CDD" id="cd02440">
    <property type="entry name" value="AdoMet_MTases"/>
    <property type="match status" value="1"/>
</dbReference>
<evidence type="ECO:0008006" key="3">
    <source>
        <dbReference type="Google" id="ProtNLM"/>
    </source>
</evidence>
<sequence>MPPIGLGCPVCYEKALDSTGGVLLSDRRKGLPGVWRVAECQKCTVISMVPLPTDDQLASYYHAYSQDNQIDFSQRAGSRYPNLRKLFHWVSGDVDPRDFVEVPSGARVLDYGCGHAGYLSDFHHRGVAISGAEIAAYTVEACRKHGYDVKKVEDFSHIPFPSGEFDIVYLMQVFEHLRDPHGFFQELSRILRNGGMLYLAMPNAASIWRKVFGCNWVSGWFAPFHLFHYTRDAMKKLANQYGFDLLLAWSRTPESWFRLNLKAALYSKEFRLDWHRNWLDAASMRYLLMFLLRVIESPFREKDCLVLQFRKR</sequence>
<gene>
    <name evidence="1" type="ORF">COMA1_20150</name>
</gene>
<dbReference type="PANTHER" id="PTHR43861">
    <property type="entry name" value="TRANS-ACONITATE 2-METHYLTRANSFERASE-RELATED"/>
    <property type="match status" value="1"/>
</dbReference>
<dbReference type="InterPro" id="IPR029063">
    <property type="entry name" value="SAM-dependent_MTases_sf"/>
</dbReference>
<dbReference type="Proteomes" id="UP000199032">
    <property type="component" value="Unassembled WGS sequence"/>
</dbReference>
<dbReference type="SUPFAM" id="SSF53335">
    <property type="entry name" value="S-adenosyl-L-methionine-dependent methyltransferases"/>
    <property type="match status" value="1"/>
</dbReference>
<name>A0A0S4LBU5_9BACT</name>
<keyword evidence="2" id="KW-1185">Reference proteome</keyword>
<protein>
    <recommendedName>
        <fullName evidence="3">Methyltransferase type 11</fullName>
    </recommendedName>
</protein>
<dbReference type="Gene3D" id="3.40.50.150">
    <property type="entry name" value="Vaccinia Virus protein VP39"/>
    <property type="match status" value="1"/>
</dbReference>
<dbReference type="AlphaFoldDB" id="A0A0S4LBU5"/>
<dbReference type="EMBL" id="CZQA01000008">
    <property type="protein sequence ID" value="CUS35159.1"/>
    <property type="molecule type" value="Genomic_DNA"/>
</dbReference>
<evidence type="ECO:0000313" key="2">
    <source>
        <dbReference type="Proteomes" id="UP000199032"/>
    </source>
</evidence>